<comment type="subunit">
    <text evidence="15">Interacts with odr-4.</text>
</comment>
<reference evidence="20" key="1">
    <citation type="submission" date="2022-11" db="EMBL/GenBank/DDBJ databases">
        <authorList>
            <person name="Kikuchi T."/>
        </authorList>
    </citation>
    <scope>NUCLEOTIDE SEQUENCE</scope>
    <source>
        <strain evidence="20">PS1010</strain>
    </source>
</reference>
<evidence type="ECO:0000256" key="7">
    <source>
        <dbReference type="ARBA" id="ARBA00022989"/>
    </source>
</evidence>
<gene>
    <name evidence="20" type="ORF">CAMP_LOCUS14909</name>
</gene>
<feature type="transmembrane region" description="Helical" evidence="19">
    <location>
        <begin position="203"/>
        <end position="221"/>
    </location>
</feature>
<evidence type="ECO:0000256" key="12">
    <source>
        <dbReference type="ARBA" id="ARBA00023273"/>
    </source>
</evidence>
<evidence type="ECO:0000256" key="15">
    <source>
        <dbReference type="ARBA" id="ARBA00064300"/>
    </source>
</evidence>
<evidence type="ECO:0000256" key="5">
    <source>
        <dbReference type="ARBA" id="ARBA00022692"/>
    </source>
</evidence>
<dbReference type="Proteomes" id="UP001152747">
    <property type="component" value="Unassembled WGS sequence"/>
</dbReference>
<proteinExistence type="inferred from homology"/>
<keyword evidence="8" id="KW-0969">Cilium</keyword>
<evidence type="ECO:0000256" key="4">
    <source>
        <dbReference type="ARBA" id="ARBA00022606"/>
    </source>
</evidence>
<evidence type="ECO:0000256" key="11">
    <source>
        <dbReference type="ARBA" id="ARBA00023180"/>
    </source>
</evidence>
<sequence length="292" mass="33535">MLWFAGFSLWYSFIDILTQPAMHSYKNSYIVICASWFKYNRVVGPIIITTYCTSFGLTVVLLAIHFVYRFIAMSRPSEIRFFQWPLALIWPAIFSGVAIFWWCNVYFLLSINDTLNDYMRETIALNYQDDIEELSYIGPLYFVTGPNGEMKIVWESCIGMLNVGIISGTTLIIIITLGVKIYKKMQSVKDMVAEKTRELQRQLFYSLMVQTIVPIIFMYNPTTILFVAPVFGIELGSMANITSIGLALYPALDPLVVMFFIRDYRKYILKKVCFHKTVSPTTTAATKTDTVI</sequence>
<keyword evidence="5 19" id="KW-0812">Transmembrane</keyword>
<evidence type="ECO:0000256" key="6">
    <source>
        <dbReference type="ARBA" id="ARBA00022725"/>
    </source>
</evidence>
<evidence type="ECO:0000256" key="19">
    <source>
        <dbReference type="SAM" id="Phobius"/>
    </source>
</evidence>
<keyword evidence="2" id="KW-1003">Cell membrane</keyword>
<evidence type="ECO:0000256" key="10">
    <source>
        <dbReference type="ARBA" id="ARBA00023170"/>
    </source>
</evidence>
<feature type="transmembrane region" description="Helical" evidence="19">
    <location>
        <begin position="158"/>
        <end position="182"/>
    </location>
</feature>
<evidence type="ECO:0000256" key="9">
    <source>
        <dbReference type="ARBA" id="ARBA00023136"/>
    </source>
</evidence>
<comment type="function">
    <text evidence="13">An odorant receptor which affects chemotaxis to the volatile odorant diacetyl. Specifies AWA neuronal cell fate via the odr-7 pathway.</text>
</comment>
<evidence type="ECO:0000313" key="21">
    <source>
        <dbReference type="Proteomes" id="UP001152747"/>
    </source>
</evidence>
<keyword evidence="12" id="KW-0966">Cell projection</keyword>
<dbReference type="FunFam" id="1.20.1070.10:FF:000128">
    <property type="entry name" value="Seven TM Receptor"/>
    <property type="match status" value="1"/>
</dbReference>
<dbReference type="InterPro" id="IPR019428">
    <property type="entry name" value="7TM_GPCR_serpentine_rcpt_Str"/>
</dbReference>
<evidence type="ECO:0000313" key="20">
    <source>
        <dbReference type="EMBL" id="CAI5452272.1"/>
    </source>
</evidence>
<evidence type="ECO:0000256" key="2">
    <source>
        <dbReference type="ARBA" id="ARBA00022475"/>
    </source>
</evidence>
<keyword evidence="10" id="KW-0675">Receptor</keyword>
<dbReference type="GO" id="GO:0042048">
    <property type="term" value="P:olfactory behavior"/>
    <property type="evidence" value="ECO:0007669"/>
    <property type="project" value="TreeGrafter"/>
</dbReference>
<keyword evidence="6" id="KW-0552">Olfaction</keyword>
<evidence type="ECO:0000256" key="16">
    <source>
        <dbReference type="ARBA" id="ARBA00067967"/>
    </source>
</evidence>
<evidence type="ECO:0000256" key="13">
    <source>
        <dbReference type="ARBA" id="ARBA00054965"/>
    </source>
</evidence>
<keyword evidence="7 19" id="KW-1133">Transmembrane helix</keyword>
<evidence type="ECO:0000256" key="8">
    <source>
        <dbReference type="ARBA" id="ARBA00023069"/>
    </source>
</evidence>
<organism evidence="20 21">
    <name type="scientific">Caenorhabditis angaria</name>
    <dbReference type="NCBI Taxonomy" id="860376"/>
    <lineage>
        <taxon>Eukaryota</taxon>
        <taxon>Metazoa</taxon>
        <taxon>Ecdysozoa</taxon>
        <taxon>Nematoda</taxon>
        <taxon>Chromadorea</taxon>
        <taxon>Rhabditida</taxon>
        <taxon>Rhabditina</taxon>
        <taxon>Rhabditomorpha</taxon>
        <taxon>Rhabditoidea</taxon>
        <taxon>Rhabditidae</taxon>
        <taxon>Peloderinae</taxon>
        <taxon>Caenorhabditis</taxon>
    </lineage>
</organism>
<feature type="transmembrane region" description="Helical" evidence="19">
    <location>
        <begin position="88"/>
        <end position="109"/>
    </location>
</feature>
<name>A0A9P1IY46_9PELO</name>
<dbReference type="GO" id="GO:0060170">
    <property type="term" value="C:ciliary membrane"/>
    <property type="evidence" value="ECO:0007669"/>
    <property type="project" value="UniProtKB-SubCell"/>
</dbReference>
<keyword evidence="9 19" id="KW-0472">Membrane</keyword>
<evidence type="ECO:0000256" key="14">
    <source>
        <dbReference type="ARBA" id="ARBA00061678"/>
    </source>
</evidence>
<evidence type="ECO:0000256" key="3">
    <source>
        <dbReference type="ARBA" id="ARBA00022500"/>
    </source>
</evidence>
<evidence type="ECO:0000256" key="18">
    <source>
        <dbReference type="ARBA" id="ARBA00082489"/>
    </source>
</evidence>
<evidence type="ECO:0000256" key="17">
    <source>
        <dbReference type="ARBA" id="ARBA00078653"/>
    </source>
</evidence>
<dbReference type="PANTHER" id="PTHR22943:SF103">
    <property type="entry name" value="SEVEN TM RECEPTOR"/>
    <property type="match status" value="1"/>
</dbReference>
<dbReference type="AlphaFoldDB" id="A0A9P1IY46"/>
<dbReference type="GO" id="GO:0038022">
    <property type="term" value="F:G protein-coupled olfactory receptor activity"/>
    <property type="evidence" value="ECO:0007669"/>
    <property type="project" value="TreeGrafter"/>
</dbReference>
<keyword evidence="11" id="KW-0325">Glycoprotein</keyword>
<feature type="transmembrane region" description="Helical" evidence="19">
    <location>
        <begin position="46"/>
        <end position="68"/>
    </location>
</feature>
<dbReference type="EMBL" id="CANHGI010000005">
    <property type="protein sequence ID" value="CAI5452272.1"/>
    <property type="molecule type" value="Genomic_DNA"/>
</dbReference>
<keyword evidence="21" id="KW-1185">Reference proteome</keyword>
<keyword evidence="3" id="KW-0145">Chemotaxis</keyword>
<evidence type="ECO:0000256" key="1">
    <source>
        <dbReference type="ARBA" id="ARBA00004272"/>
    </source>
</evidence>
<dbReference type="GO" id="GO:0006935">
    <property type="term" value="P:chemotaxis"/>
    <property type="evidence" value="ECO:0007669"/>
    <property type="project" value="UniProtKB-KW"/>
</dbReference>
<comment type="subcellular location">
    <subcellularLocation>
        <location evidence="1">Cell projection</location>
        <location evidence="1">Cilium membrane</location>
        <topology evidence="1">Multi-pass membrane protein</topology>
    </subcellularLocation>
</comment>
<comment type="caution">
    <text evidence="20">The sequence shown here is derived from an EMBL/GenBank/DDBJ whole genome shotgun (WGS) entry which is preliminary data.</text>
</comment>
<comment type="similarity">
    <text evidence="14">Belongs to the nematode receptor-like protein str family.</text>
</comment>
<keyword evidence="4" id="KW-0716">Sensory transduction</keyword>
<feature type="transmembrane region" description="Helical" evidence="19">
    <location>
        <begin position="241"/>
        <end position="261"/>
    </location>
</feature>
<protein>
    <recommendedName>
        <fullName evidence="16">Serpentine receptor class r-10</fullName>
    </recommendedName>
    <alternativeName>
        <fullName evidence="17">Odorant response abnormal protein 10</fullName>
    </alternativeName>
    <alternativeName>
        <fullName evidence="18">Olfactory receptor 10</fullName>
    </alternativeName>
</protein>
<dbReference type="OrthoDB" id="5812563at2759"/>
<accession>A0A9P1IY46</accession>
<dbReference type="PANTHER" id="PTHR22943">
    <property type="entry name" value="7-TRANSMEMBRANE DOMAIN RECEPTOR C.ELEGANS"/>
    <property type="match status" value="1"/>
</dbReference>
<dbReference type="SUPFAM" id="SSF81321">
    <property type="entry name" value="Family A G protein-coupled receptor-like"/>
    <property type="match status" value="1"/>
</dbReference>
<dbReference type="Pfam" id="PF10326">
    <property type="entry name" value="7TM_GPCR_Str"/>
    <property type="match status" value="1"/>
</dbReference>